<organism evidence="1">
    <name type="scientific">Mus musculus</name>
    <name type="common">Mouse</name>
    <dbReference type="NCBI Taxonomy" id="10090"/>
    <lineage>
        <taxon>Eukaryota</taxon>
        <taxon>Metazoa</taxon>
        <taxon>Chordata</taxon>
        <taxon>Craniata</taxon>
        <taxon>Vertebrata</taxon>
        <taxon>Euteleostomi</taxon>
        <taxon>Mammalia</taxon>
        <taxon>Eutheria</taxon>
        <taxon>Euarchontoglires</taxon>
        <taxon>Glires</taxon>
        <taxon>Rodentia</taxon>
        <taxon>Myomorpha</taxon>
        <taxon>Muroidea</taxon>
        <taxon>Muridae</taxon>
        <taxon>Murinae</taxon>
        <taxon>Mus</taxon>
        <taxon>Mus</taxon>
    </lineage>
</organism>
<gene>
    <name evidence="1 2" type="primary">Arhgef12</name>
</gene>
<sequence length="31" mass="3513">MRAGVQTGDRIIKVKQSVSWESCGLQRLPRL</sequence>
<protein>
    <submittedName>
        <fullName evidence="1">Arhgef12 protein</fullName>
    </submittedName>
</protein>
<dbReference type="EMBL" id="BC052785">
    <property type="protein sequence ID" value="AAH52785.1"/>
    <property type="molecule type" value="mRNA"/>
</dbReference>
<evidence type="ECO:0000313" key="2">
    <source>
        <dbReference type="MGI" id="MGI:1916882"/>
    </source>
</evidence>
<evidence type="ECO:0000313" key="1">
    <source>
        <dbReference type="EMBL" id="AAH52785.1"/>
    </source>
</evidence>
<reference evidence="1" key="1">
    <citation type="journal article" date="2004" name="Genome Res.">
        <title>The status, quality, and expansion of the NIH full-length cDNA project: the Mammalian Gene Collection (MGC).</title>
        <authorList>
            <consortium name="The MGC Project Team"/>
            <person name="Gerhard D.S."/>
            <person name="Wagner L."/>
            <person name="Feingold E.A."/>
            <person name="Shenmen C.M."/>
            <person name="Grouse L.H."/>
            <person name="Schuler G."/>
            <person name="Klein S.L."/>
            <person name="Old S."/>
            <person name="Rasooly R."/>
            <person name="Good P."/>
            <person name="Guyer M."/>
            <person name="Peck A.M."/>
            <person name="Derge J.G."/>
            <person name="Lipman D."/>
            <person name="Collins F.S."/>
            <person name="Jang W."/>
            <person name="Sherry S."/>
            <person name="Feolo M."/>
            <person name="Misquitta L."/>
            <person name="Lee E."/>
            <person name="Rotmistrovsky K."/>
            <person name="Greenhut S.F."/>
            <person name="Schaefer C.F."/>
            <person name="Buetow K."/>
            <person name="Bonner T.I."/>
            <person name="Haussler D."/>
            <person name="Kent J."/>
            <person name="Kiekhaus M."/>
            <person name="Furey T."/>
            <person name="Brent M."/>
            <person name="Prange C."/>
            <person name="Schreiber K."/>
            <person name="Shapiro N."/>
            <person name="Bhat N.K."/>
            <person name="Hopkins R.F."/>
            <person name="Hsie F."/>
            <person name="Driscoll T."/>
            <person name="Soares M.B."/>
            <person name="Casavant T.L."/>
            <person name="Scheetz T.E."/>
            <person name="Brown-stein M.J."/>
            <person name="Usdin T.B."/>
            <person name="Toshiyuki S."/>
            <person name="Carninci P."/>
            <person name="Piao Y."/>
            <person name="Dudekula D.B."/>
            <person name="Ko M.S."/>
            <person name="Kawakami K."/>
            <person name="Suzuki Y."/>
            <person name="Sugano S."/>
            <person name="Gruber C.E."/>
            <person name="Smith M.R."/>
            <person name="Simmons B."/>
            <person name="Moore T."/>
            <person name="Waterman R."/>
            <person name="Johnson S.L."/>
            <person name="Ruan Y."/>
            <person name="Wei C.L."/>
            <person name="Mathavan S."/>
            <person name="Gunaratne P.H."/>
            <person name="Wu J."/>
            <person name="Garcia A.M."/>
            <person name="Hulyk S.W."/>
            <person name="Fuh E."/>
            <person name="Yuan Y."/>
            <person name="Sneed A."/>
            <person name="Kowis C."/>
            <person name="Hodgson A."/>
            <person name="Muzny D.M."/>
            <person name="McPherson J."/>
            <person name="Gibbs R.A."/>
            <person name="Fahey J."/>
            <person name="Helton E."/>
            <person name="Ketteman M."/>
            <person name="Madan A."/>
            <person name="Rodrigues S."/>
            <person name="Sanchez A."/>
            <person name="Whiting M."/>
            <person name="Madari A."/>
            <person name="Young A.C."/>
            <person name="Wetherby K.D."/>
            <person name="Granite S.J."/>
            <person name="Kwong P.N."/>
            <person name="Brinkley C.P."/>
            <person name="Pearson R.L."/>
            <person name="Bouffard G.G."/>
            <person name="Blakesly R.W."/>
            <person name="Green E.D."/>
            <person name="Dickson M.C."/>
            <person name="Rodriguez A.C."/>
            <person name="Grimwood J."/>
            <person name="Schmutz J."/>
            <person name="Myers R.M."/>
            <person name="Butterfield Y.S."/>
            <person name="Griffith M."/>
            <person name="Griffith O.L."/>
            <person name="Krzywinski M.I."/>
            <person name="Liao N."/>
            <person name="Morin R."/>
            <person name="Morrin R."/>
            <person name="Palmquist D."/>
            <person name="Petrescu A.S."/>
            <person name="Skalska U."/>
            <person name="Smailus D.E."/>
            <person name="Stott J.M."/>
            <person name="Schnerch A."/>
            <person name="Schein J.E."/>
            <person name="Jones S.J."/>
            <person name="Holt R.A."/>
            <person name="Baross A."/>
            <person name="Marra M.A."/>
            <person name="Clifton S."/>
            <person name="Makowski K.A."/>
            <person name="Bosak S."/>
            <person name="Malek J."/>
        </authorList>
    </citation>
    <scope>NUCLEOTIDE SEQUENCE [LARGE SCALE MRNA]</scope>
    <source>
        <strain evidence="1">C57BL/6J</strain>
        <tissue evidence="1">Mammary gland</tissue>
    </source>
</reference>
<dbReference type="MGI" id="MGI:1916882">
    <property type="gene designation" value="Arhgef12"/>
</dbReference>
<proteinExistence type="evidence at transcript level"/>
<dbReference type="AlphaFoldDB" id="Q7TSU5"/>
<name>Q7TSU5_MOUSE</name>
<dbReference type="AGR" id="MGI:1916882"/>
<accession>Q7TSU5</accession>